<dbReference type="GO" id="GO:0004386">
    <property type="term" value="F:helicase activity"/>
    <property type="evidence" value="ECO:0007669"/>
    <property type="project" value="InterPro"/>
</dbReference>
<feature type="domain" description="DNA2/NAM7 helicase helicase" evidence="3">
    <location>
        <begin position="537"/>
        <end position="866"/>
    </location>
</feature>
<dbReference type="CDD" id="cd18808">
    <property type="entry name" value="SF1_C_Upf1"/>
    <property type="match status" value="1"/>
</dbReference>
<dbReference type="Pfam" id="PF13087">
    <property type="entry name" value="AAA_12"/>
    <property type="match status" value="1"/>
</dbReference>
<dbReference type="InterPro" id="IPR041677">
    <property type="entry name" value="DNA2/NAM7_AAA_11"/>
</dbReference>
<comment type="caution">
    <text evidence="5">The sequence shown here is derived from an EMBL/GenBank/DDBJ whole genome shotgun (WGS) entry which is preliminary data.</text>
</comment>
<dbReference type="PANTHER" id="PTHR10887:SF495">
    <property type="entry name" value="HELICASE SENATAXIN ISOFORM X1-RELATED"/>
    <property type="match status" value="1"/>
</dbReference>
<reference evidence="5 6" key="1">
    <citation type="submission" date="2017-06" db="EMBL/GenBank/DDBJ databases">
        <title>Draft genome sequence of a variant of Elsinoe murrayae.</title>
        <authorList>
            <person name="Cheng Q."/>
        </authorList>
    </citation>
    <scope>NUCLEOTIDE SEQUENCE [LARGE SCALE GENOMIC DNA]</scope>
    <source>
        <strain evidence="5 6">CQ-2017a</strain>
    </source>
</reference>
<feature type="region of interest" description="Disordered" evidence="2">
    <location>
        <begin position="1154"/>
        <end position="1185"/>
    </location>
</feature>
<dbReference type="OrthoDB" id="3868131at2759"/>
<dbReference type="EMBL" id="NKHZ01000031">
    <property type="protein sequence ID" value="PNS19550.1"/>
    <property type="molecule type" value="Genomic_DNA"/>
</dbReference>
<evidence type="ECO:0000256" key="2">
    <source>
        <dbReference type="SAM" id="MobiDB-lite"/>
    </source>
</evidence>
<evidence type="ECO:0000313" key="6">
    <source>
        <dbReference type="Proteomes" id="UP000243797"/>
    </source>
</evidence>
<dbReference type="SUPFAM" id="SSF52540">
    <property type="entry name" value="P-loop containing nucleoside triphosphate hydrolases"/>
    <property type="match status" value="1"/>
</dbReference>
<keyword evidence="1" id="KW-0347">Helicase</keyword>
<feature type="region of interest" description="Disordered" evidence="2">
    <location>
        <begin position="402"/>
        <end position="435"/>
    </location>
</feature>
<dbReference type="STRING" id="2082308.A0A2K1QX57"/>
<evidence type="ECO:0000313" key="5">
    <source>
        <dbReference type="EMBL" id="PNS19550.1"/>
    </source>
</evidence>
<name>A0A2K1QX57_9PEZI</name>
<proteinExistence type="predicted"/>
<keyword evidence="1" id="KW-0067">ATP-binding</keyword>
<dbReference type="InterPro" id="IPR027417">
    <property type="entry name" value="P-loop_NTPase"/>
</dbReference>
<evidence type="ECO:0000256" key="1">
    <source>
        <dbReference type="ARBA" id="ARBA00022806"/>
    </source>
</evidence>
<dbReference type="PANTHER" id="PTHR10887">
    <property type="entry name" value="DNA2/NAM7 HELICASE FAMILY"/>
    <property type="match status" value="1"/>
</dbReference>
<keyword evidence="1" id="KW-0378">Hydrolase</keyword>
<dbReference type="Pfam" id="PF13086">
    <property type="entry name" value="AAA_11"/>
    <property type="match status" value="1"/>
</dbReference>
<sequence>MQAFRGLLSVARIRDEKLEDEVSFSQSKSQKVFSTGNVLDLVKDDRSPPGLVEGLLQGDKCDVLVEMDISDTHATVAYIKLYFEAGFSSTMTLHYENTRGEMAFERVFGLSALPKRTFPHLKALSLPGPQFHSSAIDLITFDYTGHFTGHGVYGMSEAGLGNRKSSGELSELLHFPCKITLALTRTRSTATDRKRGTQRYRDVRLVYKVFNTLLQNDRDRGFWEFEKFSLDKDPAIKSKDEDGQTVITYIMPHHPLEARTSFISYKEACAVMGIATRKLDEWEEAQVKQIHKDKDCQLIEVPHTSYKGLIVVCPFRVENAPPGTKIAVRFLDVSRQIGTPCDAISLTKSTPGESPDDESKDEITHHRELWKGEVVSNFPAIDSDYTCMAIKAPFLRGCTEMRSEEHDEDADDGGPLPGEGSDDEDNPGHYDVPDDGFFDGVKSYADFRRPQDTRQYLAEARPYRVDLIVDADTTMRERHVEAFQALRSRIELEIRESPDHISKTAELLCGGRPDFLPTVNAFQGLDESFIRIACEGLNDAQLAAMAQLQSMRGPFGRLLGPPGTGKSHMICRIVQPFGHLQLTEEARKTALPDREAAKPDLQFDGQFREACAIIVTAPINSVLDGLTTAIYNDLLTVKSHPIVIRGFAHGLEVKITKTNIHLSPGDLRNRIKSAESMITIEADMNAFATVWDRQTRQNNTFGAAKDGPVSDNRISTDVFVHTLGFHVYAAAGLDIPSQFKEHPYIRNLLLGPLCQNSERNWQRYREMYARYRQSKVNPDFRFRKQDRKVFRIEFKKLIAFVLRHADAVCITLAHALERTMKENLRPRLILVDEAAKAHPGETLSLLGAYTCPIIQVGDHKQLRPHVRCPVGQNPYVAQLIDSEFKRYDDLGFPKTQFIEQHRSIAAINAVTNLHYDGTLQYVKSTMSHAGRYKFETAARDIWGQSHAVVLLDVQDSQSSNRNAGKSSTNNKTCNAVRNAVRELVKPRGARSHLQYHAGEITVLSPYKAQNEDHRLQLRDLADELALPEVQDIFVGTFDAVQGRQYDVVIVDLVKTGQIGFLEDEGRLNVGASRARFGLVFVADTHALEDAAKGKFLERLFGFLKEGGANVVEVDDGTDWIGRLKIGMDVGRGNGAGRDGSSGNDSKAVEVMREVEEDTDAVGGASGTVAGDTRGMGGNATDDMIW</sequence>
<evidence type="ECO:0000259" key="4">
    <source>
        <dbReference type="Pfam" id="PF13087"/>
    </source>
</evidence>
<dbReference type="Proteomes" id="UP000243797">
    <property type="component" value="Unassembled WGS sequence"/>
</dbReference>
<accession>A0A2K1QX57</accession>
<feature type="domain" description="DNA2/NAM7 helicase-like C-terminal" evidence="4">
    <location>
        <begin position="882"/>
        <end position="1084"/>
    </location>
</feature>
<dbReference type="InterPro" id="IPR047187">
    <property type="entry name" value="SF1_C_Upf1"/>
</dbReference>
<evidence type="ECO:0000259" key="3">
    <source>
        <dbReference type="Pfam" id="PF13086"/>
    </source>
</evidence>
<dbReference type="Gene3D" id="3.40.50.300">
    <property type="entry name" value="P-loop containing nucleotide triphosphate hydrolases"/>
    <property type="match status" value="2"/>
</dbReference>
<protein>
    <submittedName>
        <fullName evidence="5">Regulator of nonsense transcripts 1</fullName>
    </submittedName>
</protein>
<dbReference type="InterPro" id="IPR045055">
    <property type="entry name" value="DNA2/NAM7-like"/>
</dbReference>
<organism evidence="5 6">
    <name type="scientific">Sphaceloma murrayae</name>
    <dbReference type="NCBI Taxonomy" id="2082308"/>
    <lineage>
        <taxon>Eukaryota</taxon>
        <taxon>Fungi</taxon>
        <taxon>Dikarya</taxon>
        <taxon>Ascomycota</taxon>
        <taxon>Pezizomycotina</taxon>
        <taxon>Dothideomycetes</taxon>
        <taxon>Dothideomycetidae</taxon>
        <taxon>Myriangiales</taxon>
        <taxon>Elsinoaceae</taxon>
        <taxon>Sphaceloma</taxon>
    </lineage>
</organism>
<feature type="region of interest" description="Disordered" evidence="2">
    <location>
        <begin position="342"/>
        <end position="364"/>
    </location>
</feature>
<dbReference type="InterPro" id="IPR041679">
    <property type="entry name" value="DNA2/NAM7-like_C"/>
</dbReference>
<dbReference type="AlphaFoldDB" id="A0A2K1QX57"/>
<dbReference type="InParanoid" id="A0A2K1QX57"/>
<keyword evidence="6" id="KW-1185">Reference proteome</keyword>
<gene>
    <name evidence="5" type="ORF">CAC42_7394</name>
</gene>
<keyword evidence="1" id="KW-0547">Nucleotide-binding</keyword>